<sequence length="51" mass="5258">MTYLAGEILVHLIGAFLAGLALGWVIWGLGRSGGEGARGSGTKDSRPDRSS</sequence>
<evidence type="ECO:0000313" key="3">
    <source>
        <dbReference type="EMBL" id="MBK0401119.1"/>
    </source>
</evidence>
<feature type="compositionally biased region" description="Basic and acidic residues" evidence="1">
    <location>
        <begin position="41"/>
        <end position="51"/>
    </location>
</feature>
<dbReference type="AlphaFoldDB" id="A0A8J7M9D2"/>
<evidence type="ECO:0000256" key="1">
    <source>
        <dbReference type="SAM" id="MobiDB-lite"/>
    </source>
</evidence>
<evidence type="ECO:0000256" key="2">
    <source>
        <dbReference type="SAM" id="Phobius"/>
    </source>
</evidence>
<dbReference type="Proteomes" id="UP000655420">
    <property type="component" value="Unassembled WGS sequence"/>
</dbReference>
<dbReference type="RefSeq" id="WP_200613275.1">
    <property type="nucleotide sequence ID" value="NZ_JAEHHL010000015.1"/>
</dbReference>
<keyword evidence="4" id="KW-1185">Reference proteome</keyword>
<keyword evidence="2" id="KW-0472">Membrane</keyword>
<organism evidence="3 4">
    <name type="scientific">Thermohalobaculum xanthum</name>
    <dbReference type="NCBI Taxonomy" id="2753746"/>
    <lineage>
        <taxon>Bacteria</taxon>
        <taxon>Pseudomonadati</taxon>
        <taxon>Pseudomonadota</taxon>
        <taxon>Alphaproteobacteria</taxon>
        <taxon>Rhodobacterales</taxon>
        <taxon>Paracoccaceae</taxon>
        <taxon>Thermohalobaculum</taxon>
    </lineage>
</organism>
<keyword evidence="2" id="KW-1133">Transmembrane helix</keyword>
<reference evidence="3" key="1">
    <citation type="submission" date="2020-12" db="EMBL/GenBank/DDBJ databases">
        <title>Bacterial taxonomy.</title>
        <authorList>
            <person name="Pan X."/>
        </authorList>
    </citation>
    <scope>NUCLEOTIDE SEQUENCE</scope>
    <source>
        <strain evidence="3">M0105</strain>
    </source>
</reference>
<dbReference type="EMBL" id="JAEHHL010000015">
    <property type="protein sequence ID" value="MBK0401119.1"/>
    <property type="molecule type" value="Genomic_DNA"/>
</dbReference>
<name>A0A8J7M9D2_9RHOB</name>
<gene>
    <name evidence="3" type="ORF">H0I76_18125</name>
</gene>
<evidence type="ECO:0000313" key="4">
    <source>
        <dbReference type="Proteomes" id="UP000655420"/>
    </source>
</evidence>
<protein>
    <submittedName>
        <fullName evidence="3">Uncharacterized protein</fullName>
    </submittedName>
</protein>
<feature type="transmembrane region" description="Helical" evidence="2">
    <location>
        <begin position="12"/>
        <end position="30"/>
    </location>
</feature>
<feature type="region of interest" description="Disordered" evidence="1">
    <location>
        <begin position="32"/>
        <end position="51"/>
    </location>
</feature>
<keyword evidence="2" id="KW-0812">Transmembrane</keyword>
<proteinExistence type="predicted"/>
<comment type="caution">
    <text evidence="3">The sequence shown here is derived from an EMBL/GenBank/DDBJ whole genome shotgun (WGS) entry which is preliminary data.</text>
</comment>
<accession>A0A8J7M9D2</accession>